<dbReference type="InterPro" id="IPR016181">
    <property type="entry name" value="Acyl_CoA_acyltransferase"/>
</dbReference>
<dbReference type="Gene3D" id="2.130.10.10">
    <property type="entry name" value="YVTN repeat-like/Quinoprotein amine dehydrogenase"/>
    <property type="match status" value="2"/>
</dbReference>
<dbReference type="Pfam" id="PF00400">
    <property type="entry name" value="WD40"/>
    <property type="match status" value="4"/>
</dbReference>
<dbReference type="PANTHER" id="PTHR19848">
    <property type="entry name" value="WD40 REPEAT PROTEIN"/>
    <property type="match status" value="1"/>
</dbReference>
<evidence type="ECO:0000256" key="4">
    <source>
        <dbReference type="SAM" id="Phobius"/>
    </source>
</evidence>
<feature type="transmembrane region" description="Helical" evidence="4">
    <location>
        <begin position="107"/>
        <end position="129"/>
    </location>
</feature>
<dbReference type="EMBL" id="JHEG02000019">
    <property type="protein sequence ID" value="KIE13188.1"/>
    <property type="molecule type" value="Genomic_DNA"/>
</dbReference>
<dbReference type="Pfam" id="PF07676">
    <property type="entry name" value="PD40"/>
    <property type="match status" value="1"/>
</dbReference>
<evidence type="ECO:0000313" key="6">
    <source>
        <dbReference type="EMBL" id="KIE13188.1"/>
    </source>
</evidence>
<keyword evidence="1 3" id="KW-0853">WD repeat</keyword>
<feature type="transmembrane region" description="Helical" evidence="4">
    <location>
        <begin position="323"/>
        <end position="346"/>
    </location>
</feature>
<protein>
    <recommendedName>
        <fullName evidence="5">N-acetyltransferase domain-containing protein</fullName>
    </recommendedName>
</protein>
<dbReference type="InterPro" id="IPR001680">
    <property type="entry name" value="WD40_rpt"/>
</dbReference>
<feature type="transmembrane region" description="Helical" evidence="4">
    <location>
        <begin position="36"/>
        <end position="56"/>
    </location>
</feature>
<dbReference type="CDD" id="cd04301">
    <property type="entry name" value="NAT_SF"/>
    <property type="match status" value="1"/>
</dbReference>
<dbReference type="CDD" id="cd00200">
    <property type="entry name" value="WD40"/>
    <property type="match status" value="1"/>
</dbReference>
<organism evidence="6">
    <name type="scientific">Tolypothrix bouteillei VB521301</name>
    <dbReference type="NCBI Taxonomy" id="1479485"/>
    <lineage>
        <taxon>Bacteria</taxon>
        <taxon>Bacillati</taxon>
        <taxon>Cyanobacteriota</taxon>
        <taxon>Cyanophyceae</taxon>
        <taxon>Nostocales</taxon>
        <taxon>Tolypothrichaceae</taxon>
        <taxon>Tolypothrix</taxon>
    </lineage>
</organism>
<evidence type="ECO:0000256" key="3">
    <source>
        <dbReference type="PROSITE-ProRule" id="PRU00221"/>
    </source>
</evidence>
<dbReference type="STRING" id="1479485.DA73_0207285"/>
<dbReference type="SUPFAM" id="SSF55729">
    <property type="entry name" value="Acyl-CoA N-acyltransferases (Nat)"/>
    <property type="match status" value="2"/>
</dbReference>
<gene>
    <name evidence="6" type="ORF">DA73_0207285</name>
</gene>
<sequence length="839" mass="95756">MSSSGKQLFEFYNSPSGYSFRQGTLREILWQHFKTFFCIFLVLFVLFAALAIRALLETAMERLYTYHQAYLYEMGKLPRNFLDDWQQIFSLLSSIELPVFAELGLRIGLGVGLAIGTGVGTYFITILLLSRKSSNYAVWVVEHKQQIVGWASLLMQTNYTVLSTIYIDPKHRLQGVGSHLLWRCLKNVRKPVYLICYPHLQGFYARIGFVSLSKQDMPKELQFSKLLGMRLLHEPTLITNQSSMTPPLLPKLSIRPFQEIEEQWHIYKTFWRRKRFRKSRLDVLTLVVLVSSRPFVALSGIVWSLEAIFGFTEFAHLNFSVLGIQFSGITITLWVFLFSISLLWFFAKCQEWIVERDGSLIGYIHFSHRGNCSILYNLHIEPQYNQQNLSKLLLARLNHQISRPLYFNCPRADRQFYTGLGFSLADRRELPFEFQFFQLTGYVPLKLTNLAMTDLLEQLVQSVEPICDRESIPLRSQTHLQAQQLKRKRWIWMTVAALLLGVYTIAPLFKIPQISSELKQQIPTEELKSDRIVQRLEGKESIRALAIASDNQTVARGNEDGKIQIWDLKSKSLQQTLNVSSSKIQSLALSPDNQTLIVGTSIGTIQLWNYKLGILQEILSPTHLGEIQTLKISRNGQTLVSSSWKDASVKVWDLNRGQIQHTINTGVEVLSVAESPDGQTLYIGTLGAIKIWDLEHHALVQHLAAHSREVEVIAMSADGKLLVSGGIDRQFTENKSFRDVSTVKIWDAQSFTLLKTLQIYSSSLESISISPDGKTIVFNDCCQARWWQWMKNKYVSDIYGLNHNTVLSSDGTTLVGVGFDRKTITIAKLSNLLQSSSSR</sequence>
<dbReference type="GO" id="GO:0016747">
    <property type="term" value="F:acyltransferase activity, transferring groups other than amino-acyl groups"/>
    <property type="evidence" value="ECO:0007669"/>
    <property type="project" value="InterPro"/>
</dbReference>
<keyword evidence="4" id="KW-1133">Transmembrane helix</keyword>
<dbReference type="InterPro" id="IPR000182">
    <property type="entry name" value="GNAT_dom"/>
</dbReference>
<dbReference type="Gene3D" id="3.40.630.30">
    <property type="match status" value="2"/>
</dbReference>
<proteinExistence type="predicted"/>
<feature type="transmembrane region" description="Helical" evidence="4">
    <location>
        <begin position="281"/>
        <end position="303"/>
    </location>
</feature>
<name>A0A0C1RC30_9CYAN</name>
<dbReference type="SMART" id="SM00320">
    <property type="entry name" value="WD40"/>
    <property type="match status" value="6"/>
</dbReference>
<accession>A0A0C1RC30</accession>
<dbReference type="InterPro" id="IPR011659">
    <property type="entry name" value="WD40"/>
</dbReference>
<dbReference type="PANTHER" id="PTHR19848:SF8">
    <property type="entry name" value="F-BOX AND WD REPEAT DOMAIN CONTAINING 7"/>
    <property type="match status" value="1"/>
</dbReference>
<dbReference type="PROSITE" id="PS51186">
    <property type="entry name" value="GNAT"/>
    <property type="match status" value="1"/>
</dbReference>
<dbReference type="PROSITE" id="PS00678">
    <property type="entry name" value="WD_REPEATS_1"/>
    <property type="match status" value="1"/>
</dbReference>
<reference evidence="6" key="1">
    <citation type="journal article" date="2015" name="Genome Announc.">
        <title>Draft Genome Sequence of Tolypothrix boutellei Strain VB521301.</title>
        <authorList>
            <person name="Chandrababunaidu M.M."/>
            <person name="Singh D."/>
            <person name="Sen D."/>
            <person name="Bhan S."/>
            <person name="Das S."/>
            <person name="Gupta A."/>
            <person name="Adhikary S.P."/>
            <person name="Tripathy S."/>
        </authorList>
    </citation>
    <scope>NUCLEOTIDE SEQUENCE</scope>
    <source>
        <strain evidence="6">VB521301</strain>
    </source>
</reference>
<evidence type="ECO:0000256" key="1">
    <source>
        <dbReference type="ARBA" id="ARBA00022574"/>
    </source>
</evidence>
<dbReference type="InterPro" id="IPR019775">
    <property type="entry name" value="WD40_repeat_CS"/>
</dbReference>
<keyword evidence="4" id="KW-0812">Transmembrane</keyword>
<evidence type="ECO:0000259" key="5">
    <source>
        <dbReference type="PROSITE" id="PS51186"/>
    </source>
</evidence>
<keyword evidence="4" id="KW-0472">Membrane</keyword>
<feature type="repeat" description="WD" evidence="3">
    <location>
        <begin position="577"/>
        <end position="609"/>
    </location>
</feature>
<dbReference type="PROSITE" id="PS50082">
    <property type="entry name" value="WD_REPEATS_2"/>
    <property type="match status" value="3"/>
</dbReference>
<dbReference type="SUPFAM" id="SSF50978">
    <property type="entry name" value="WD40 repeat-like"/>
    <property type="match status" value="1"/>
</dbReference>
<dbReference type="Pfam" id="PF13508">
    <property type="entry name" value="Acetyltransf_7"/>
    <property type="match status" value="1"/>
</dbReference>
<evidence type="ECO:0000256" key="2">
    <source>
        <dbReference type="ARBA" id="ARBA00022737"/>
    </source>
</evidence>
<dbReference type="InterPro" id="IPR036322">
    <property type="entry name" value="WD40_repeat_dom_sf"/>
</dbReference>
<keyword evidence="2" id="KW-0677">Repeat</keyword>
<dbReference type="AlphaFoldDB" id="A0A0C1RC30"/>
<dbReference type="InterPro" id="IPR015943">
    <property type="entry name" value="WD40/YVTN_repeat-like_dom_sf"/>
</dbReference>
<feature type="repeat" description="WD" evidence="3">
    <location>
        <begin position="542"/>
        <end position="576"/>
    </location>
</feature>
<feature type="domain" description="N-acetyltransferase" evidence="5">
    <location>
        <begin position="50"/>
        <end position="228"/>
    </location>
</feature>
<feature type="transmembrane region" description="Helical" evidence="4">
    <location>
        <begin position="490"/>
        <end position="509"/>
    </location>
</feature>
<feature type="repeat" description="WD" evidence="3">
    <location>
        <begin position="620"/>
        <end position="662"/>
    </location>
</feature>
<comment type="caution">
    <text evidence="6">The sequence shown here is derived from an EMBL/GenBank/DDBJ whole genome shotgun (WGS) entry which is preliminary data.</text>
</comment>